<proteinExistence type="predicted"/>
<gene>
    <name evidence="1" type="ORF">NQ315_014114</name>
</gene>
<keyword evidence="2" id="KW-1185">Reference proteome</keyword>
<name>A0AAV8VVN0_9CUCU</name>
<evidence type="ECO:0000313" key="2">
    <source>
        <dbReference type="Proteomes" id="UP001159042"/>
    </source>
</evidence>
<comment type="caution">
    <text evidence="1">The sequence shown here is derived from an EMBL/GenBank/DDBJ whole genome shotgun (WGS) entry which is preliminary data.</text>
</comment>
<accession>A0AAV8VVN0</accession>
<evidence type="ECO:0000313" key="1">
    <source>
        <dbReference type="EMBL" id="KAJ8918244.1"/>
    </source>
</evidence>
<dbReference type="AlphaFoldDB" id="A0AAV8VVN0"/>
<dbReference type="Proteomes" id="UP001159042">
    <property type="component" value="Unassembled WGS sequence"/>
</dbReference>
<dbReference type="EMBL" id="JANEYG010000027">
    <property type="protein sequence ID" value="KAJ8918244.1"/>
    <property type="molecule type" value="Genomic_DNA"/>
</dbReference>
<organism evidence="1 2">
    <name type="scientific">Exocentrus adspersus</name>
    <dbReference type="NCBI Taxonomy" id="1586481"/>
    <lineage>
        <taxon>Eukaryota</taxon>
        <taxon>Metazoa</taxon>
        <taxon>Ecdysozoa</taxon>
        <taxon>Arthropoda</taxon>
        <taxon>Hexapoda</taxon>
        <taxon>Insecta</taxon>
        <taxon>Pterygota</taxon>
        <taxon>Neoptera</taxon>
        <taxon>Endopterygota</taxon>
        <taxon>Coleoptera</taxon>
        <taxon>Polyphaga</taxon>
        <taxon>Cucujiformia</taxon>
        <taxon>Chrysomeloidea</taxon>
        <taxon>Cerambycidae</taxon>
        <taxon>Lamiinae</taxon>
        <taxon>Acanthocinini</taxon>
        <taxon>Exocentrus</taxon>
    </lineage>
</organism>
<sequence>MSSPWNFRNSNRGKQEIEVPRSSLRLAGPVWRTLYVCAKAQEKNDGLGKAKIPNVGGPKLVKRQLLASVVQSILLYTAPVWTCGQKDKKIHGINGDNSKEITPESNFGLYNGLQRYISGTPPINLLAEERKLIYEKRPGYENSKEARIRTIIDKWQEELVSHADTAQWTKRLIPNIVQWWACKYSNKDYFFTQVSTGHGSYFRRNESTVMKDRIKKEI</sequence>
<reference evidence="1 2" key="1">
    <citation type="journal article" date="2023" name="Insect Mol. Biol.">
        <title>Genome sequencing provides insights into the evolution of gene families encoding plant cell wall-degrading enzymes in longhorned beetles.</title>
        <authorList>
            <person name="Shin N.R."/>
            <person name="Okamura Y."/>
            <person name="Kirsch R."/>
            <person name="Pauchet Y."/>
        </authorList>
    </citation>
    <scope>NUCLEOTIDE SEQUENCE [LARGE SCALE GENOMIC DNA]</scope>
    <source>
        <strain evidence="1">EAD_L_NR</strain>
    </source>
</reference>
<protein>
    <submittedName>
        <fullName evidence="1">Uncharacterized protein</fullName>
    </submittedName>
</protein>